<evidence type="ECO:0000313" key="1">
    <source>
        <dbReference type="EMBL" id="KAF5186599.1"/>
    </source>
</evidence>
<keyword evidence="2" id="KW-1185">Reference proteome</keyword>
<sequence length="69" mass="8135">MDALMAWQACCMPWSCMEMMRKLKERASKLGNYPEESSKLEAARIYNNTNLITYKTCCNAWMTRLMEIE</sequence>
<dbReference type="EMBL" id="JABWDY010029049">
    <property type="protein sequence ID" value="KAF5186599.1"/>
    <property type="molecule type" value="Genomic_DNA"/>
</dbReference>
<dbReference type="Proteomes" id="UP000554482">
    <property type="component" value="Unassembled WGS sequence"/>
</dbReference>
<name>A0A7J6VNC0_THATH</name>
<organism evidence="1 2">
    <name type="scientific">Thalictrum thalictroides</name>
    <name type="common">Rue-anemone</name>
    <name type="synonym">Anemone thalictroides</name>
    <dbReference type="NCBI Taxonomy" id="46969"/>
    <lineage>
        <taxon>Eukaryota</taxon>
        <taxon>Viridiplantae</taxon>
        <taxon>Streptophyta</taxon>
        <taxon>Embryophyta</taxon>
        <taxon>Tracheophyta</taxon>
        <taxon>Spermatophyta</taxon>
        <taxon>Magnoliopsida</taxon>
        <taxon>Ranunculales</taxon>
        <taxon>Ranunculaceae</taxon>
        <taxon>Thalictroideae</taxon>
        <taxon>Thalictrum</taxon>
    </lineage>
</organism>
<evidence type="ECO:0000313" key="2">
    <source>
        <dbReference type="Proteomes" id="UP000554482"/>
    </source>
</evidence>
<dbReference type="AlphaFoldDB" id="A0A7J6VNC0"/>
<comment type="caution">
    <text evidence="1">The sequence shown here is derived from an EMBL/GenBank/DDBJ whole genome shotgun (WGS) entry which is preliminary data.</text>
</comment>
<protein>
    <submittedName>
        <fullName evidence="1">Uncharacterized protein</fullName>
    </submittedName>
</protein>
<reference evidence="1 2" key="1">
    <citation type="submission" date="2020-06" db="EMBL/GenBank/DDBJ databases">
        <title>Transcriptomic and genomic resources for Thalictrum thalictroides and T. hernandezii: Facilitating candidate gene discovery in an emerging model plant lineage.</title>
        <authorList>
            <person name="Arias T."/>
            <person name="Riano-Pachon D.M."/>
            <person name="Di Stilio V.S."/>
        </authorList>
    </citation>
    <scope>NUCLEOTIDE SEQUENCE [LARGE SCALE GENOMIC DNA]</scope>
    <source>
        <strain evidence="2">cv. WT478/WT964</strain>
        <tissue evidence="1">Leaves</tissue>
    </source>
</reference>
<accession>A0A7J6VNC0</accession>
<gene>
    <name evidence="1" type="ORF">FRX31_023813</name>
</gene>
<proteinExistence type="predicted"/>